<evidence type="ECO:0000256" key="1">
    <source>
        <dbReference type="ARBA" id="ARBA00022723"/>
    </source>
</evidence>
<dbReference type="Pfam" id="PF13833">
    <property type="entry name" value="EF-hand_8"/>
    <property type="match status" value="3"/>
</dbReference>
<evidence type="ECO:0000259" key="4">
    <source>
        <dbReference type="PROSITE" id="PS50222"/>
    </source>
</evidence>
<reference evidence="5" key="3">
    <citation type="submission" date="2025-09" db="UniProtKB">
        <authorList>
            <consortium name="Ensembl"/>
        </authorList>
    </citation>
    <scope>IDENTIFICATION</scope>
</reference>
<feature type="domain" description="EF-hand" evidence="4">
    <location>
        <begin position="166"/>
        <end position="191"/>
    </location>
</feature>
<dbReference type="Gene3D" id="1.10.238.10">
    <property type="entry name" value="EF-hand"/>
    <property type="match status" value="2"/>
</dbReference>
<dbReference type="GO" id="GO:0005509">
    <property type="term" value="F:calcium ion binding"/>
    <property type="evidence" value="ECO:0007669"/>
    <property type="project" value="InterPro"/>
</dbReference>
<feature type="domain" description="EF-hand" evidence="4">
    <location>
        <begin position="91"/>
        <end position="126"/>
    </location>
</feature>
<dbReference type="Ensembl" id="ENSSHAT00000053182.1">
    <property type="protein sequence ID" value="ENSSHAP00000030279.1"/>
    <property type="gene ID" value="ENSSHAG00000021334.1"/>
</dbReference>
<evidence type="ECO:0000256" key="2">
    <source>
        <dbReference type="ARBA" id="ARBA00022737"/>
    </source>
</evidence>
<dbReference type="InParanoid" id="A0A7N4P1L8"/>
<organism evidence="5 6">
    <name type="scientific">Sarcophilus harrisii</name>
    <name type="common">Tasmanian devil</name>
    <name type="synonym">Sarcophilus laniarius</name>
    <dbReference type="NCBI Taxonomy" id="9305"/>
    <lineage>
        <taxon>Eukaryota</taxon>
        <taxon>Metazoa</taxon>
        <taxon>Chordata</taxon>
        <taxon>Craniata</taxon>
        <taxon>Vertebrata</taxon>
        <taxon>Euteleostomi</taxon>
        <taxon>Mammalia</taxon>
        <taxon>Metatheria</taxon>
        <taxon>Dasyuromorphia</taxon>
        <taxon>Dasyuridae</taxon>
        <taxon>Sarcophilus</taxon>
    </lineage>
</organism>
<keyword evidence="6" id="KW-1185">Reference proteome</keyword>
<evidence type="ECO:0000313" key="5">
    <source>
        <dbReference type="Ensembl" id="ENSSHAP00000030279.1"/>
    </source>
</evidence>
<proteinExistence type="predicted"/>
<dbReference type="PROSITE" id="PS50222">
    <property type="entry name" value="EF_HAND_2"/>
    <property type="match status" value="3"/>
</dbReference>
<keyword evidence="3" id="KW-0106">Calcium</keyword>
<reference evidence="5 6" key="1">
    <citation type="journal article" date="2011" name="Proc. Natl. Acad. Sci. U.S.A.">
        <title>Genetic diversity and population structure of the endangered marsupial Sarcophilus harrisii (Tasmanian devil).</title>
        <authorList>
            <person name="Miller W."/>
            <person name="Hayes V.M."/>
            <person name="Ratan A."/>
            <person name="Petersen D.C."/>
            <person name="Wittekindt N.E."/>
            <person name="Miller J."/>
            <person name="Walenz B."/>
            <person name="Knight J."/>
            <person name="Qi J."/>
            <person name="Zhao F."/>
            <person name="Wang Q."/>
            <person name="Bedoya-Reina O.C."/>
            <person name="Katiyar N."/>
            <person name="Tomsho L.P."/>
            <person name="Kasson L.M."/>
            <person name="Hardie R.A."/>
            <person name="Woodbridge P."/>
            <person name="Tindall E.A."/>
            <person name="Bertelsen M.F."/>
            <person name="Dixon D."/>
            <person name="Pyecroft S."/>
            <person name="Helgen K.M."/>
            <person name="Lesk A.M."/>
            <person name="Pringle T.H."/>
            <person name="Patterson N."/>
            <person name="Zhang Y."/>
            <person name="Kreiss A."/>
            <person name="Woods G.M."/>
            <person name="Jones M.E."/>
            <person name="Schuster S.C."/>
        </authorList>
    </citation>
    <scope>NUCLEOTIDE SEQUENCE [LARGE SCALE GENOMIC DNA]</scope>
</reference>
<dbReference type="PROSITE" id="PS00018">
    <property type="entry name" value="EF_HAND_1"/>
    <property type="match status" value="1"/>
</dbReference>
<dbReference type="GeneTree" id="ENSGT00390000004917"/>
<reference evidence="5" key="2">
    <citation type="submission" date="2025-08" db="UniProtKB">
        <authorList>
            <consortium name="Ensembl"/>
        </authorList>
    </citation>
    <scope>IDENTIFICATION</scope>
</reference>
<dbReference type="Proteomes" id="UP000007648">
    <property type="component" value="Unassembled WGS sequence"/>
</dbReference>
<keyword evidence="2" id="KW-0677">Repeat</keyword>
<keyword evidence="1" id="KW-0479">Metal-binding</keyword>
<dbReference type="InterPro" id="IPR011992">
    <property type="entry name" value="EF-hand-dom_pair"/>
</dbReference>
<evidence type="ECO:0000313" key="6">
    <source>
        <dbReference type="Proteomes" id="UP000007648"/>
    </source>
</evidence>
<dbReference type="InterPro" id="IPR050145">
    <property type="entry name" value="Centrin_CML-like"/>
</dbReference>
<gene>
    <name evidence="5" type="primary">EFCAB11</name>
</gene>
<evidence type="ECO:0000256" key="3">
    <source>
        <dbReference type="ARBA" id="ARBA00022837"/>
    </source>
</evidence>
<dbReference type="InterPro" id="IPR018247">
    <property type="entry name" value="EF_Hand_1_Ca_BS"/>
</dbReference>
<dbReference type="FunCoup" id="A0A7N4P1L8">
    <property type="interactions" value="366"/>
</dbReference>
<accession>A0A7N4P1L8</accession>
<dbReference type="SUPFAM" id="SSF47473">
    <property type="entry name" value="EF-hand"/>
    <property type="match status" value="1"/>
</dbReference>
<name>A0A7N4P1L8_SARHA</name>
<dbReference type="AlphaFoldDB" id="A0A7N4P1L8"/>
<protein>
    <submittedName>
        <fullName evidence="5">EF-hand calcium binding domain 11</fullName>
    </submittedName>
</protein>
<feature type="domain" description="EF-hand" evidence="4">
    <location>
        <begin position="18"/>
        <end position="53"/>
    </location>
</feature>
<dbReference type="PANTHER" id="PTHR23050">
    <property type="entry name" value="CALCIUM BINDING PROTEIN"/>
    <property type="match status" value="1"/>
</dbReference>
<dbReference type="SMART" id="SM00054">
    <property type="entry name" value="EFh"/>
    <property type="match status" value="4"/>
</dbReference>
<sequence length="192" mass="22447">MFAADSSALCARREARLSERRKWVKVFEACDEDNKGYLSREDFKVAVVMLFGYKPSKIEADSVMSAINSNTSGICLEEFIKLMEKKKAAQLYQNEVRQIFTAFDRQYRGFLTLEDFKKAFRQVAPRLPDRIVLEAFRHYDNDNWENTKALDELIPVLKKLTFHLEREVDQDSDGHVSFKDFEYAMNYGQNEA</sequence>
<dbReference type="InterPro" id="IPR002048">
    <property type="entry name" value="EF_hand_dom"/>
</dbReference>